<dbReference type="Proteomes" id="UP000177080">
    <property type="component" value="Unassembled WGS sequence"/>
</dbReference>
<dbReference type="PANTHER" id="PTHR34654">
    <property type="entry name" value="UPF0109 PROTEIN SCO5592"/>
    <property type="match status" value="1"/>
</dbReference>
<evidence type="ECO:0000256" key="3">
    <source>
        <dbReference type="SAM" id="MobiDB-lite"/>
    </source>
</evidence>
<reference evidence="4 5" key="1">
    <citation type="journal article" date="2016" name="Nat. Commun.">
        <title>Thousands of microbial genomes shed light on interconnected biogeochemical processes in an aquifer system.</title>
        <authorList>
            <person name="Anantharaman K."/>
            <person name="Brown C.T."/>
            <person name="Hug L.A."/>
            <person name="Sharon I."/>
            <person name="Castelle C.J."/>
            <person name="Probst A.J."/>
            <person name="Thomas B.C."/>
            <person name="Singh A."/>
            <person name="Wilkins M.J."/>
            <person name="Karaoz U."/>
            <person name="Brodie E.L."/>
            <person name="Williams K.H."/>
            <person name="Hubbard S.S."/>
            <person name="Banfield J.F."/>
        </authorList>
    </citation>
    <scope>NUCLEOTIDE SEQUENCE [LARGE SCALE GENOMIC DNA]</scope>
</reference>
<dbReference type="AlphaFoldDB" id="A0A1F4ZBT3"/>
<dbReference type="Pfam" id="PF13083">
    <property type="entry name" value="KH_KhpA-B"/>
    <property type="match status" value="1"/>
</dbReference>
<evidence type="ECO:0000256" key="1">
    <source>
        <dbReference type="ARBA" id="ARBA00022490"/>
    </source>
</evidence>
<proteinExistence type="predicted"/>
<accession>A0A1F4ZBT3</accession>
<dbReference type="PANTHER" id="PTHR34654:SF1">
    <property type="entry name" value="RNA-BINDING PROTEIN KHPA"/>
    <property type="match status" value="1"/>
</dbReference>
<name>A0A1F4ZBT3_9BACT</name>
<dbReference type="Gene3D" id="3.30.300.20">
    <property type="match status" value="1"/>
</dbReference>
<sequence length="86" mass="9440">MEEFLTFLIRPLLSKPESLQISTNPGNISISVSPEDTGRVIGKHGQIINSLRTLFKAYCSLHNLPPTSLTLNAPPISKTDSRPDSH</sequence>
<evidence type="ECO:0000313" key="4">
    <source>
        <dbReference type="EMBL" id="OGD03770.1"/>
    </source>
</evidence>
<dbReference type="CDD" id="cd22533">
    <property type="entry name" value="KH-II_YlqC-like"/>
    <property type="match status" value="1"/>
</dbReference>
<keyword evidence="2" id="KW-0694">RNA-binding</keyword>
<dbReference type="InterPro" id="IPR009019">
    <property type="entry name" value="KH_sf_prok-type"/>
</dbReference>
<dbReference type="InterPro" id="IPR020627">
    <property type="entry name" value="KhpA"/>
</dbReference>
<evidence type="ECO:0000313" key="5">
    <source>
        <dbReference type="Proteomes" id="UP000177080"/>
    </source>
</evidence>
<feature type="region of interest" description="Disordered" evidence="3">
    <location>
        <begin position="65"/>
        <end position="86"/>
    </location>
</feature>
<dbReference type="InterPro" id="IPR015946">
    <property type="entry name" value="KH_dom-like_a/b"/>
</dbReference>
<organism evidence="4 5">
    <name type="scientific">Candidatus Amesbacteria bacterium RIFCSPLOWO2_01_FULL_48_25</name>
    <dbReference type="NCBI Taxonomy" id="1797259"/>
    <lineage>
        <taxon>Bacteria</taxon>
        <taxon>Candidatus Amesiibacteriota</taxon>
    </lineage>
</organism>
<evidence type="ECO:0008006" key="6">
    <source>
        <dbReference type="Google" id="ProtNLM"/>
    </source>
</evidence>
<gene>
    <name evidence="4" type="ORF">A2989_03755</name>
</gene>
<keyword evidence="1" id="KW-0963">Cytoplasm</keyword>
<dbReference type="STRING" id="1797259.A2989_03755"/>
<dbReference type="GO" id="GO:0003723">
    <property type="term" value="F:RNA binding"/>
    <property type="evidence" value="ECO:0007669"/>
    <property type="project" value="UniProtKB-KW"/>
</dbReference>
<dbReference type="EMBL" id="MEXN01000005">
    <property type="protein sequence ID" value="OGD03770.1"/>
    <property type="molecule type" value="Genomic_DNA"/>
</dbReference>
<comment type="caution">
    <text evidence="4">The sequence shown here is derived from an EMBL/GenBank/DDBJ whole genome shotgun (WGS) entry which is preliminary data.</text>
</comment>
<dbReference type="SUPFAM" id="SSF54814">
    <property type="entry name" value="Prokaryotic type KH domain (KH-domain type II)"/>
    <property type="match status" value="1"/>
</dbReference>
<protein>
    <recommendedName>
        <fullName evidence="6">RNA-binding protein</fullName>
    </recommendedName>
</protein>
<evidence type="ECO:0000256" key="2">
    <source>
        <dbReference type="ARBA" id="ARBA00022884"/>
    </source>
</evidence>